<dbReference type="Pfam" id="PF08533">
    <property type="entry name" value="Glyco_hydro_42C"/>
    <property type="match status" value="1"/>
</dbReference>
<keyword evidence="11" id="KW-1185">Reference proteome</keyword>
<dbReference type="EMBL" id="CP101620">
    <property type="protein sequence ID" value="UTY40185.1"/>
    <property type="molecule type" value="Genomic_DNA"/>
</dbReference>
<dbReference type="InterPro" id="IPR003476">
    <property type="entry name" value="Glyco_hydro_42"/>
</dbReference>
<dbReference type="InterPro" id="IPR013738">
    <property type="entry name" value="Beta_galactosidase_Trimer"/>
</dbReference>
<evidence type="ECO:0000256" key="4">
    <source>
        <dbReference type="ARBA" id="ARBA00022801"/>
    </source>
</evidence>
<evidence type="ECO:0000259" key="7">
    <source>
        <dbReference type="Pfam" id="PF02449"/>
    </source>
</evidence>
<evidence type="ECO:0000256" key="2">
    <source>
        <dbReference type="ARBA" id="ARBA00005940"/>
    </source>
</evidence>
<keyword evidence="4 6" id="KW-0378">Hydrolase</keyword>
<dbReference type="InterPro" id="IPR013780">
    <property type="entry name" value="Glyco_hydro_b"/>
</dbReference>
<accession>A0ABY5I8C0</accession>
<evidence type="ECO:0000256" key="6">
    <source>
        <dbReference type="PIRNR" id="PIRNR001084"/>
    </source>
</evidence>
<dbReference type="SUPFAM" id="SSF51445">
    <property type="entry name" value="(Trans)glycosidases"/>
    <property type="match status" value="1"/>
</dbReference>
<dbReference type="Pfam" id="PF02449">
    <property type="entry name" value="Glyco_hydro_42"/>
    <property type="match status" value="1"/>
</dbReference>
<dbReference type="PANTHER" id="PTHR36447">
    <property type="entry name" value="BETA-GALACTOSIDASE GANA"/>
    <property type="match status" value="1"/>
</dbReference>
<keyword evidence="5 6" id="KW-0326">Glycosidase</keyword>
<feature type="domain" description="Glycoside hydrolase family 42 N-terminal" evidence="7">
    <location>
        <begin position="14"/>
        <end position="394"/>
    </location>
</feature>
<dbReference type="SUPFAM" id="SSF52317">
    <property type="entry name" value="Class I glutamine amidotransferase-like"/>
    <property type="match status" value="1"/>
</dbReference>
<name>A0ABY5I8C0_9FIRM</name>
<dbReference type="InterPro" id="IPR017853">
    <property type="entry name" value="GH"/>
</dbReference>
<evidence type="ECO:0000256" key="3">
    <source>
        <dbReference type="ARBA" id="ARBA00012756"/>
    </source>
</evidence>
<comment type="catalytic activity">
    <reaction evidence="1 6">
        <text>Hydrolysis of terminal non-reducing beta-D-galactose residues in beta-D-galactosides.</text>
        <dbReference type="EC" id="3.2.1.23"/>
    </reaction>
</comment>
<dbReference type="CDD" id="cd03143">
    <property type="entry name" value="A4_beta-galactosidase_middle_domain"/>
    <property type="match status" value="1"/>
</dbReference>
<gene>
    <name evidence="10" type="ORF">NMU03_05140</name>
</gene>
<proteinExistence type="inferred from homology"/>
<dbReference type="Pfam" id="PF08532">
    <property type="entry name" value="Glyco_hydro_42M"/>
    <property type="match status" value="1"/>
</dbReference>
<evidence type="ECO:0000313" key="10">
    <source>
        <dbReference type="EMBL" id="UTY40185.1"/>
    </source>
</evidence>
<evidence type="ECO:0000259" key="8">
    <source>
        <dbReference type="Pfam" id="PF08532"/>
    </source>
</evidence>
<protein>
    <recommendedName>
        <fullName evidence="3 6">Beta-galactosidase</fullName>
        <shortName evidence="6">Beta-gal</shortName>
        <ecNumber evidence="3 6">3.2.1.23</ecNumber>
    </recommendedName>
</protein>
<organism evidence="10 11">
    <name type="scientific">Allocoprobacillus halotolerans</name>
    <dbReference type="NCBI Taxonomy" id="2944914"/>
    <lineage>
        <taxon>Bacteria</taxon>
        <taxon>Bacillati</taxon>
        <taxon>Bacillota</taxon>
        <taxon>Erysipelotrichia</taxon>
        <taxon>Erysipelotrichales</taxon>
        <taxon>Erysipelotrichaceae</taxon>
        <taxon>Allocoprobacillus</taxon>
    </lineage>
</organism>
<reference evidence="10" key="1">
    <citation type="submission" date="2022-07" db="EMBL/GenBank/DDBJ databases">
        <title>Faecal culturing of patients with breast cancer.</title>
        <authorList>
            <person name="Teng N.M.Y."/>
            <person name="Kiu R."/>
            <person name="Evans R."/>
            <person name="Baker D.J."/>
            <person name="Zenner C."/>
            <person name="Robinson S.D."/>
            <person name="Hall L.J."/>
        </authorList>
    </citation>
    <scope>NUCLEOTIDE SEQUENCE</scope>
    <source>
        <strain evidence="10">LH1062</strain>
    </source>
</reference>
<dbReference type="PANTHER" id="PTHR36447:SF1">
    <property type="entry name" value="BETA-GALACTOSIDASE GANA"/>
    <property type="match status" value="1"/>
</dbReference>
<feature type="domain" description="Beta-galactosidase C-terminal" evidence="9">
    <location>
        <begin position="621"/>
        <end position="676"/>
    </location>
</feature>
<evidence type="ECO:0000256" key="1">
    <source>
        <dbReference type="ARBA" id="ARBA00001412"/>
    </source>
</evidence>
<dbReference type="PIRSF" id="PIRSF001084">
    <property type="entry name" value="B-galactosidase"/>
    <property type="match status" value="1"/>
</dbReference>
<dbReference type="InterPro" id="IPR013529">
    <property type="entry name" value="Glyco_hydro_42_N"/>
</dbReference>
<sequence length="685" mass="81175">MSYNNVKQILHGGDYNPEQWLDCPQILEDDLRLMEEAHINTVTVGIFSWSTLEPQEGHYNFAWLDKVFDEMEKRNGYVILATPSGGRPRWMSQKYEEVNRVDEYGRRHHHGFRHNHCYSSKIYRNKVENINTILAKRYGHRKSLIMWHISNEYSGECFCDQCQENWRKWLQNKYKTLEALNAAWNMVFWSNTITDWNQVVPPSPLGENKVHSMDIDWRRFCSDMTIDFFEHEIKTIKEITPHIPVTTNFMAEGHSTNDFIPLEGIDYAKFAKSLDVVSWDSYPDWHNNFEPVSKTAMKTAFIHDLYYSLKNKPFLIMECTPSCVNWHTLNKSKRPGMHILSSMQQIAHGSDSTLYFQIRRARGNSEKYHGAVIDHDNSNENRVFKEVKKYGEMLLLLKDIKGTKKQSRVAILIDWENLWALKRENAFCRKNKRYFQTLQEHYNYFWENDIPVDLLTKDKDFSQYEIIIAPMLYMIEAETMNKFKDYVKQGGKLVSTYFTGLADSRDVLYIGGWPQQLQELFGIKVLELDNYFDNEYNEIVYQDKVYQTKQYQSIIELHNATSLGEYQKDFYAHTPALTVNAYGNGQAYYMAARMKDDFLHDFYSQIANQYKQKYVICDQEVSVQVRFDDQYNYCFIMNFSEEEKKIEITKKSTDIINHIDIEGKIILNKYETKVLRIKKDTMFNS</sequence>
<evidence type="ECO:0000313" key="11">
    <source>
        <dbReference type="Proteomes" id="UP001060112"/>
    </source>
</evidence>
<feature type="domain" description="Beta-galactosidase trimerisation" evidence="8">
    <location>
        <begin position="408"/>
        <end position="609"/>
    </location>
</feature>
<dbReference type="Gene3D" id="2.60.40.1180">
    <property type="entry name" value="Golgi alpha-mannosidase II"/>
    <property type="match status" value="1"/>
</dbReference>
<dbReference type="RefSeq" id="WP_290141612.1">
    <property type="nucleotide sequence ID" value="NZ_CP101620.1"/>
</dbReference>
<dbReference type="Gene3D" id="3.40.50.880">
    <property type="match status" value="1"/>
</dbReference>
<dbReference type="Proteomes" id="UP001060112">
    <property type="component" value="Chromosome"/>
</dbReference>
<evidence type="ECO:0000259" key="9">
    <source>
        <dbReference type="Pfam" id="PF08533"/>
    </source>
</evidence>
<dbReference type="EC" id="3.2.1.23" evidence="3 6"/>
<dbReference type="InterPro" id="IPR013739">
    <property type="entry name" value="Beta_galactosidase_C"/>
</dbReference>
<dbReference type="InterPro" id="IPR029062">
    <property type="entry name" value="Class_I_gatase-like"/>
</dbReference>
<comment type="similarity">
    <text evidence="2 6">Belongs to the glycosyl hydrolase 42 family.</text>
</comment>
<dbReference type="Gene3D" id="3.20.20.80">
    <property type="entry name" value="Glycosidases"/>
    <property type="match status" value="1"/>
</dbReference>
<evidence type="ECO:0000256" key="5">
    <source>
        <dbReference type="ARBA" id="ARBA00023295"/>
    </source>
</evidence>